<feature type="compositionally biased region" description="Basic and acidic residues" evidence="1">
    <location>
        <begin position="14"/>
        <end position="26"/>
    </location>
</feature>
<sequence length="190" mass="22163">MNDMFSDEVEEENIFDKEKEDEKPATDESIELAEMGIDSSKLNGLKQKYPSKKIISRKQITKFAFRWVLDRCSLEELEGIVKSKLSAGLTEMLVAKFNELEGNEMEDIEDTEEIEEIEVPQVPLTGEESLVSRYIKKNGALEREKIKLQEKLSKKTVFAQGLIEKLAWLYKFMDKMNFFDLEQFQEFINN</sequence>
<feature type="compositionally biased region" description="Acidic residues" evidence="1">
    <location>
        <begin position="1"/>
        <end position="13"/>
    </location>
</feature>
<reference evidence="2" key="1">
    <citation type="journal article" date="2014" name="Front. Microbiol.">
        <title>High frequency of phylogenetically diverse reductive dehalogenase-homologous genes in deep subseafloor sedimentary metagenomes.</title>
        <authorList>
            <person name="Kawai M."/>
            <person name="Futagami T."/>
            <person name="Toyoda A."/>
            <person name="Takaki Y."/>
            <person name="Nishi S."/>
            <person name="Hori S."/>
            <person name="Arai W."/>
            <person name="Tsubouchi T."/>
            <person name="Morono Y."/>
            <person name="Uchiyama I."/>
            <person name="Ito T."/>
            <person name="Fujiyama A."/>
            <person name="Inagaki F."/>
            <person name="Takami H."/>
        </authorList>
    </citation>
    <scope>NUCLEOTIDE SEQUENCE</scope>
    <source>
        <strain evidence="2">Expedition CK06-06</strain>
    </source>
</reference>
<gene>
    <name evidence="2" type="ORF">S01H1_13482</name>
</gene>
<evidence type="ECO:0000256" key="1">
    <source>
        <dbReference type="SAM" id="MobiDB-lite"/>
    </source>
</evidence>
<dbReference type="AlphaFoldDB" id="X0S575"/>
<organism evidence="2">
    <name type="scientific">marine sediment metagenome</name>
    <dbReference type="NCBI Taxonomy" id="412755"/>
    <lineage>
        <taxon>unclassified sequences</taxon>
        <taxon>metagenomes</taxon>
        <taxon>ecological metagenomes</taxon>
    </lineage>
</organism>
<feature type="non-terminal residue" evidence="2">
    <location>
        <position position="190"/>
    </location>
</feature>
<evidence type="ECO:0000313" key="2">
    <source>
        <dbReference type="EMBL" id="GAF76218.1"/>
    </source>
</evidence>
<protein>
    <submittedName>
        <fullName evidence="2">Uncharacterized protein</fullName>
    </submittedName>
</protein>
<name>X0S575_9ZZZZ</name>
<proteinExistence type="predicted"/>
<dbReference type="EMBL" id="BARS01006961">
    <property type="protein sequence ID" value="GAF76218.1"/>
    <property type="molecule type" value="Genomic_DNA"/>
</dbReference>
<comment type="caution">
    <text evidence="2">The sequence shown here is derived from an EMBL/GenBank/DDBJ whole genome shotgun (WGS) entry which is preliminary data.</text>
</comment>
<accession>X0S575</accession>
<feature type="region of interest" description="Disordered" evidence="1">
    <location>
        <begin position="1"/>
        <end position="26"/>
    </location>
</feature>